<dbReference type="Proteomes" id="UP000355283">
    <property type="component" value="Unassembled WGS sequence"/>
</dbReference>
<keyword evidence="1" id="KW-1133">Transmembrane helix</keyword>
<keyword evidence="1" id="KW-0812">Transmembrane</keyword>
<keyword evidence="3" id="KW-1185">Reference proteome</keyword>
<comment type="caution">
    <text evidence="2">The sequence shown here is derived from an EMBL/GenBank/DDBJ whole genome shotgun (WGS) entry which is preliminary data.</text>
</comment>
<feature type="transmembrane region" description="Helical" evidence="1">
    <location>
        <begin position="24"/>
        <end position="43"/>
    </location>
</feature>
<dbReference type="InterPro" id="IPR018687">
    <property type="entry name" value="DUF2177_membr"/>
</dbReference>
<reference evidence="2 3" key="1">
    <citation type="submission" date="2019-01" db="EMBL/GenBank/DDBJ databases">
        <title>Nuclear Genome Assembly of the Microalgal Biofuel strain Nannochloropsis salina CCMP1776.</title>
        <authorList>
            <person name="Hovde B."/>
        </authorList>
    </citation>
    <scope>NUCLEOTIDE SEQUENCE [LARGE SCALE GENOMIC DNA]</scope>
    <source>
        <strain evidence="2 3">CCMP1776</strain>
    </source>
</reference>
<proteinExistence type="predicted"/>
<feature type="transmembrane region" description="Helical" evidence="1">
    <location>
        <begin position="63"/>
        <end position="80"/>
    </location>
</feature>
<gene>
    <name evidence="2" type="ORF">NSK_008445</name>
</gene>
<keyword evidence="1" id="KW-0472">Membrane</keyword>
<accession>A0A4D9CMF7</accession>
<name>A0A4D9CMF7_9STRA</name>
<protein>
    <recommendedName>
        <fullName evidence="4">DUF2177 family protein</fullName>
    </recommendedName>
</protein>
<dbReference type="OrthoDB" id="188890at2759"/>
<evidence type="ECO:0008006" key="4">
    <source>
        <dbReference type="Google" id="ProtNLM"/>
    </source>
</evidence>
<dbReference type="EMBL" id="SDOX01000175">
    <property type="protein sequence ID" value="TFJ80302.1"/>
    <property type="molecule type" value="Genomic_DNA"/>
</dbReference>
<evidence type="ECO:0000313" key="3">
    <source>
        <dbReference type="Proteomes" id="UP000355283"/>
    </source>
</evidence>
<evidence type="ECO:0000313" key="2">
    <source>
        <dbReference type="EMBL" id="TFJ80302.1"/>
    </source>
</evidence>
<sequence>MYQSVQSETLEWSEVAMRRKSPGWPFYPLAALLYVLVDLPWLLINSGNVQNMVEDIQKQPLEFRVWAAVPVYVALAYLVSRANSSGEAFGLGVACYAVYDWTNMSTLSSYWWGFALADSVWGGVLTCIVFIILTHPRISPVWAAQRQ</sequence>
<feature type="transmembrane region" description="Helical" evidence="1">
    <location>
        <begin position="110"/>
        <end position="133"/>
    </location>
</feature>
<evidence type="ECO:0000256" key="1">
    <source>
        <dbReference type="SAM" id="Phobius"/>
    </source>
</evidence>
<organism evidence="2 3">
    <name type="scientific">Nannochloropsis salina CCMP1776</name>
    <dbReference type="NCBI Taxonomy" id="1027361"/>
    <lineage>
        <taxon>Eukaryota</taxon>
        <taxon>Sar</taxon>
        <taxon>Stramenopiles</taxon>
        <taxon>Ochrophyta</taxon>
        <taxon>Eustigmatophyceae</taxon>
        <taxon>Eustigmatales</taxon>
        <taxon>Monodopsidaceae</taxon>
        <taxon>Microchloropsis</taxon>
        <taxon>Microchloropsis salina</taxon>
    </lineage>
</organism>
<dbReference type="Pfam" id="PF09945">
    <property type="entry name" value="DUF2177"/>
    <property type="match status" value="1"/>
</dbReference>
<dbReference type="AlphaFoldDB" id="A0A4D9CMF7"/>